<protein>
    <submittedName>
        <fullName evidence="2">Type II toxin-antitoxin system RelE/ParE family toxin</fullName>
    </submittedName>
</protein>
<dbReference type="EMBL" id="JAEHJZ010000021">
    <property type="protein sequence ID" value="MBJ7880872.1"/>
    <property type="molecule type" value="Genomic_DNA"/>
</dbReference>
<dbReference type="RefSeq" id="WP_199598887.1">
    <property type="nucleotide sequence ID" value="NZ_JAEHJZ010000021.1"/>
</dbReference>
<organism evidence="2 3">
    <name type="scientific">Gelidibacter salicanalis</name>
    <dbReference type="NCBI Taxonomy" id="291193"/>
    <lineage>
        <taxon>Bacteria</taxon>
        <taxon>Pseudomonadati</taxon>
        <taxon>Bacteroidota</taxon>
        <taxon>Flavobacteriia</taxon>
        <taxon>Flavobacteriales</taxon>
        <taxon>Flavobacteriaceae</taxon>
        <taxon>Gelidibacter</taxon>
    </lineage>
</organism>
<dbReference type="Proteomes" id="UP000662373">
    <property type="component" value="Unassembled WGS sequence"/>
</dbReference>
<keyword evidence="3" id="KW-1185">Reference proteome</keyword>
<dbReference type="AlphaFoldDB" id="A0A934KUF1"/>
<proteinExistence type="predicted"/>
<reference evidence="2 3" key="1">
    <citation type="submission" date="2020-09" db="EMBL/GenBank/DDBJ databases">
        <title>Draft genome of Gelidibacter salicanalis PAMC21136.</title>
        <authorList>
            <person name="Park H."/>
        </authorList>
    </citation>
    <scope>NUCLEOTIDE SEQUENCE [LARGE SCALE GENOMIC DNA]</scope>
    <source>
        <strain evidence="2 3">PAMC21136</strain>
    </source>
</reference>
<dbReference type="InterPro" id="IPR007712">
    <property type="entry name" value="RelE/ParE_toxin"/>
</dbReference>
<comment type="caution">
    <text evidence="2">The sequence shown here is derived from an EMBL/GenBank/DDBJ whole genome shotgun (WGS) entry which is preliminary data.</text>
</comment>
<evidence type="ECO:0000256" key="1">
    <source>
        <dbReference type="ARBA" id="ARBA00022649"/>
    </source>
</evidence>
<accession>A0A934KUF1</accession>
<dbReference type="InterPro" id="IPR035093">
    <property type="entry name" value="RelE/ParE_toxin_dom_sf"/>
</dbReference>
<sequence>MTISWHSKAVEDLSENMRYIAEKSPQNALHVLKTITTLCDSLGHMPYKYPKEPVYNAERIRFVAQWNFKIIYRVEGEEIYILRIFNTRQKPSDIFE</sequence>
<keyword evidence="1" id="KW-1277">Toxin-antitoxin system</keyword>
<dbReference type="Gene3D" id="3.30.2310.20">
    <property type="entry name" value="RelE-like"/>
    <property type="match status" value="1"/>
</dbReference>
<name>A0A934KUF1_9FLAO</name>
<evidence type="ECO:0000313" key="3">
    <source>
        <dbReference type="Proteomes" id="UP000662373"/>
    </source>
</evidence>
<evidence type="ECO:0000313" key="2">
    <source>
        <dbReference type="EMBL" id="MBJ7880872.1"/>
    </source>
</evidence>
<gene>
    <name evidence="2" type="ORF">JEM65_09460</name>
</gene>
<dbReference type="Pfam" id="PF05016">
    <property type="entry name" value="ParE_toxin"/>
    <property type="match status" value="1"/>
</dbReference>